<dbReference type="EMBL" id="CAEZSR010000090">
    <property type="protein sequence ID" value="CAB4569639.1"/>
    <property type="molecule type" value="Genomic_DNA"/>
</dbReference>
<reference evidence="2" key="1">
    <citation type="submission" date="2020-05" db="EMBL/GenBank/DDBJ databases">
        <authorList>
            <person name="Chiriac C."/>
            <person name="Salcher M."/>
            <person name="Ghai R."/>
            <person name="Kavagutti S V."/>
        </authorList>
    </citation>
    <scope>NUCLEOTIDE SEQUENCE</scope>
</reference>
<proteinExistence type="predicted"/>
<gene>
    <name evidence="2" type="ORF">UFOPK1493_02304</name>
</gene>
<accession>A0A6J6E305</accession>
<feature type="region of interest" description="Disordered" evidence="1">
    <location>
        <begin position="33"/>
        <end position="54"/>
    </location>
</feature>
<evidence type="ECO:0000256" key="1">
    <source>
        <dbReference type="SAM" id="MobiDB-lite"/>
    </source>
</evidence>
<organism evidence="2">
    <name type="scientific">freshwater metagenome</name>
    <dbReference type="NCBI Taxonomy" id="449393"/>
    <lineage>
        <taxon>unclassified sequences</taxon>
        <taxon>metagenomes</taxon>
        <taxon>ecological metagenomes</taxon>
    </lineage>
</organism>
<name>A0A6J6E305_9ZZZZ</name>
<dbReference type="AlphaFoldDB" id="A0A6J6E305"/>
<protein>
    <submittedName>
        <fullName evidence="2">Unannotated protein</fullName>
    </submittedName>
</protein>
<evidence type="ECO:0000313" key="2">
    <source>
        <dbReference type="EMBL" id="CAB4569639.1"/>
    </source>
</evidence>
<dbReference type="PROSITE" id="PS51257">
    <property type="entry name" value="PROKAR_LIPOPROTEIN"/>
    <property type="match status" value="1"/>
</dbReference>
<sequence>MRRRTWILTGLTLVVPLSLAACGEASERLAEEAAEQAIEDAGGGNVEIDSDSGEVRIETEDGSMTVDENGNMVITDADGNVVTQSETEDGVTQVSTEDGMFTTGSGELPDGWPAPELPGGFTVLQGSAMSDASTSGWTVVAEFDGDVTSACDALAASMSGWTAIPDTAMSSDTFCLLGFENGQYTWQASVADDSGTVSAVINVITT</sequence>